<accession>A0A074JXY5</accession>
<evidence type="ECO:0000259" key="2">
    <source>
        <dbReference type="SMART" id="SM00978"/>
    </source>
</evidence>
<dbReference type="PANTHER" id="PTHR41542:SF1">
    <property type="entry name" value="BLL5807 PROTEIN"/>
    <property type="match status" value="1"/>
</dbReference>
<dbReference type="NCBIfam" id="NF033779">
    <property type="entry name" value="Tim44_TimA_adap"/>
    <property type="match status" value="1"/>
</dbReference>
<sequence length="219" mass="23872">MSSAVIQLIVLAAIAIFLIIKLKNVLGTRDGYEQPIEPEQQPTPTAKRDFEVIEGGPDPDIIDHVDEGSTAAIALAAMKRVEPKFSVSEFLQGARGAYEMILMAFETGDVEKIKPFLSPDVYEAFESAVNARKEQGLDVHAEFLGLRELVLSDADFDHATNDAEVTVRFGGELISVARNAAGEVVEGDPKAPRKQRDTWTFARKMGSNDPNWQLVATGG</sequence>
<name>A0A074JXY5_9RHOB</name>
<keyword evidence="1" id="KW-0812">Transmembrane</keyword>
<gene>
    <name evidence="3" type="ORF">DT23_09690</name>
</gene>
<dbReference type="PIRSF" id="PIRSF031890">
    <property type="entry name" value="UCP031890_transporter_Tim44"/>
    <property type="match status" value="1"/>
</dbReference>
<dbReference type="Gene3D" id="3.10.450.240">
    <property type="match status" value="1"/>
</dbReference>
<dbReference type="AlphaFoldDB" id="A0A074JXY5"/>
<dbReference type="InterPro" id="IPR016985">
    <property type="entry name" value="UCP031890_Tim44-rel"/>
</dbReference>
<keyword evidence="4" id="KW-1185">Reference proteome</keyword>
<evidence type="ECO:0000256" key="1">
    <source>
        <dbReference type="SAM" id="Phobius"/>
    </source>
</evidence>
<protein>
    <recommendedName>
        <fullName evidence="2">Tim44-like domain-containing protein</fullName>
    </recommendedName>
</protein>
<dbReference type="SMART" id="SM00978">
    <property type="entry name" value="Tim44"/>
    <property type="match status" value="1"/>
</dbReference>
<dbReference type="InterPro" id="IPR007379">
    <property type="entry name" value="Tim44-like_dom"/>
</dbReference>
<dbReference type="InterPro" id="IPR032710">
    <property type="entry name" value="NTF2-like_dom_sf"/>
</dbReference>
<dbReference type="EMBL" id="AUNB01000002">
    <property type="protein sequence ID" value="KEO61354.1"/>
    <property type="molecule type" value="Genomic_DNA"/>
</dbReference>
<feature type="transmembrane region" description="Helical" evidence="1">
    <location>
        <begin position="6"/>
        <end position="22"/>
    </location>
</feature>
<dbReference type="Proteomes" id="UP000027471">
    <property type="component" value="Unassembled WGS sequence"/>
</dbReference>
<dbReference type="Pfam" id="PF04280">
    <property type="entry name" value="Tim44"/>
    <property type="match status" value="1"/>
</dbReference>
<feature type="domain" description="Tim44-like" evidence="2">
    <location>
        <begin position="71"/>
        <end position="219"/>
    </location>
</feature>
<reference evidence="3 4" key="1">
    <citation type="journal article" date="2015" name="Antonie Van Leeuwenhoek">
        <title>Thioclava indica sp. nov., isolated from surface seawater of the Indian Ocean.</title>
        <authorList>
            <person name="Liu Y."/>
            <person name="Lai Q."/>
            <person name="Du J."/>
            <person name="Xu H."/>
            <person name="Jiang L."/>
            <person name="Shao Z."/>
        </authorList>
    </citation>
    <scope>NUCLEOTIDE SEQUENCE [LARGE SCALE GENOMIC DNA]</scope>
    <source>
        <strain evidence="3 4">DT23-4</strain>
    </source>
</reference>
<organism evidence="3 4">
    <name type="scientific">Thioclava indica</name>
    <dbReference type="NCBI Taxonomy" id="1353528"/>
    <lineage>
        <taxon>Bacteria</taxon>
        <taxon>Pseudomonadati</taxon>
        <taxon>Pseudomonadota</taxon>
        <taxon>Alphaproteobacteria</taxon>
        <taxon>Rhodobacterales</taxon>
        <taxon>Paracoccaceae</taxon>
        <taxon>Thioclava</taxon>
    </lineage>
</organism>
<comment type="caution">
    <text evidence="3">The sequence shown here is derived from an EMBL/GenBank/DDBJ whole genome shotgun (WGS) entry which is preliminary data.</text>
</comment>
<dbReference type="OrthoDB" id="9798618at2"/>
<keyword evidence="1" id="KW-1133">Transmembrane helix</keyword>
<evidence type="ECO:0000313" key="3">
    <source>
        <dbReference type="EMBL" id="KEO61354.1"/>
    </source>
</evidence>
<dbReference type="SUPFAM" id="SSF54427">
    <property type="entry name" value="NTF2-like"/>
    <property type="match status" value="1"/>
</dbReference>
<dbReference type="PANTHER" id="PTHR41542">
    <property type="entry name" value="BLL5807 PROTEIN"/>
    <property type="match status" value="1"/>
</dbReference>
<keyword evidence="1" id="KW-0472">Membrane</keyword>
<dbReference type="eggNOG" id="COG4395">
    <property type="taxonomic scope" value="Bacteria"/>
</dbReference>
<evidence type="ECO:0000313" key="4">
    <source>
        <dbReference type="Proteomes" id="UP000027471"/>
    </source>
</evidence>
<dbReference type="STRING" id="1353528.DT23_09690"/>
<dbReference type="RefSeq" id="WP_038127973.1">
    <property type="nucleotide sequence ID" value="NZ_AUNB01000002.1"/>
</dbReference>
<proteinExistence type="predicted"/>